<dbReference type="AlphaFoldDB" id="A0A7S1UC30"/>
<dbReference type="InterPro" id="IPR044926">
    <property type="entry name" value="RGS_subdomain_2"/>
</dbReference>
<dbReference type="InterPro" id="IPR000719">
    <property type="entry name" value="Prot_kinase_dom"/>
</dbReference>
<dbReference type="InterPro" id="IPR011009">
    <property type="entry name" value="Kinase-like_dom_sf"/>
</dbReference>
<evidence type="ECO:0000256" key="6">
    <source>
        <dbReference type="PROSITE-ProRule" id="PRU10141"/>
    </source>
</evidence>
<proteinExistence type="predicted"/>
<dbReference type="PROSITE" id="PS50132">
    <property type="entry name" value="RGS"/>
    <property type="match status" value="1"/>
</dbReference>
<keyword evidence="4" id="KW-0418">Kinase</keyword>
<feature type="region of interest" description="Disordered" evidence="7">
    <location>
        <begin position="171"/>
        <end position="190"/>
    </location>
</feature>
<evidence type="ECO:0000256" key="3">
    <source>
        <dbReference type="ARBA" id="ARBA00022741"/>
    </source>
</evidence>
<name>A0A7S1UC30_9STRA</name>
<evidence type="ECO:0000256" key="1">
    <source>
        <dbReference type="ARBA" id="ARBA00022527"/>
    </source>
</evidence>
<dbReference type="InterPro" id="IPR045270">
    <property type="entry name" value="STKc_AGC"/>
</dbReference>
<evidence type="ECO:0008006" key="11">
    <source>
        <dbReference type="Google" id="ProtNLM"/>
    </source>
</evidence>
<dbReference type="SUPFAM" id="SSF48097">
    <property type="entry name" value="Regulator of G-protein signaling, RGS"/>
    <property type="match status" value="1"/>
</dbReference>
<dbReference type="GO" id="GO:0004674">
    <property type="term" value="F:protein serine/threonine kinase activity"/>
    <property type="evidence" value="ECO:0007669"/>
    <property type="project" value="UniProtKB-KW"/>
</dbReference>
<gene>
    <name evidence="10" type="ORF">PPAR1163_LOCUS22018</name>
</gene>
<dbReference type="PROSITE" id="PS50011">
    <property type="entry name" value="PROTEIN_KINASE_DOM"/>
    <property type="match status" value="1"/>
</dbReference>
<evidence type="ECO:0000259" key="9">
    <source>
        <dbReference type="PROSITE" id="PS50132"/>
    </source>
</evidence>
<dbReference type="Pfam" id="PF00069">
    <property type="entry name" value="Pkinase"/>
    <property type="match status" value="1"/>
</dbReference>
<evidence type="ECO:0000313" key="10">
    <source>
        <dbReference type="EMBL" id="CAD9263633.1"/>
    </source>
</evidence>
<keyword evidence="5 6" id="KW-0067">ATP-binding</keyword>
<feature type="region of interest" description="Disordered" evidence="7">
    <location>
        <begin position="624"/>
        <end position="644"/>
    </location>
</feature>
<keyword evidence="2" id="KW-0808">Transferase</keyword>
<feature type="domain" description="Protein kinase" evidence="8">
    <location>
        <begin position="282"/>
        <end position="547"/>
    </location>
</feature>
<accession>A0A7S1UC30</accession>
<dbReference type="SUPFAM" id="SSF56112">
    <property type="entry name" value="Protein kinase-like (PK-like)"/>
    <property type="match status" value="1"/>
</dbReference>
<dbReference type="PANTHER" id="PTHR24355:SF18">
    <property type="entry name" value="G PROTEIN-COUPLED RECEPTOR KINASE"/>
    <property type="match status" value="1"/>
</dbReference>
<feature type="binding site" evidence="6">
    <location>
        <position position="311"/>
    </location>
    <ligand>
        <name>ATP</name>
        <dbReference type="ChEBI" id="CHEBI:30616"/>
    </ligand>
</feature>
<evidence type="ECO:0000259" key="8">
    <source>
        <dbReference type="PROSITE" id="PS50011"/>
    </source>
</evidence>
<dbReference type="EMBL" id="HBGJ01034728">
    <property type="protein sequence ID" value="CAD9263633.1"/>
    <property type="molecule type" value="Transcribed_RNA"/>
</dbReference>
<dbReference type="GO" id="GO:0005524">
    <property type="term" value="F:ATP binding"/>
    <property type="evidence" value="ECO:0007669"/>
    <property type="project" value="UniProtKB-UniRule"/>
</dbReference>
<protein>
    <recommendedName>
        <fullName evidence="11">G protein-coupled receptor kinase</fullName>
    </recommendedName>
</protein>
<feature type="domain" description="RGS" evidence="9">
    <location>
        <begin position="50"/>
        <end position="110"/>
    </location>
</feature>
<organism evidence="10">
    <name type="scientific">Phaeomonas parva</name>
    <dbReference type="NCBI Taxonomy" id="124430"/>
    <lineage>
        <taxon>Eukaryota</taxon>
        <taxon>Sar</taxon>
        <taxon>Stramenopiles</taxon>
        <taxon>Ochrophyta</taxon>
        <taxon>Pinguiophyceae</taxon>
        <taxon>Pinguiochrysidales</taxon>
        <taxon>Pinguiochrysidaceae</taxon>
        <taxon>Phaeomonas</taxon>
    </lineage>
</organism>
<dbReference type="Gene3D" id="1.10.167.10">
    <property type="entry name" value="Regulator of G-protein Signalling 4, domain 2"/>
    <property type="match status" value="1"/>
</dbReference>
<dbReference type="InterPro" id="IPR017441">
    <property type="entry name" value="Protein_kinase_ATP_BS"/>
</dbReference>
<keyword evidence="3 6" id="KW-0547">Nucleotide-binding</keyword>
<evidence type="ECO:0000256" key="7">
    <source>
        <dbReference type="SAM" id="MobiDB-lite"/>
    </source>
</evidence>
<dbReference type="Gene3D" id="1.10.510.10">
    <property type="entry name" value="Transferase(Phosphotransferase) domain 1"/>
    <property type="match status" value="1"/>
</dbReference>
<reference evidence="10" key="1">
    <citation type="submission" date="2021-01" db="EMBL/GenBank/DDBJ databases">
        <authorList>
            <person name="Corre E."/>
            <person name="Pelletier E."/>
            <person name="Niang G."/>
            <person name="Scheremetjew M."/>
            <person name="Finn R."/>
            <person name="Kale V."/>
            <person name="Holt S."/>
            <person name="Cochrane G."/>
            <person name="Meng A."/>
            <person name="Brown T."/>
            <person name="Cohen L."/>
        </authorList>
    </citation>
    <scope>NUCLEOTIDE SEQUENCE</scope>
    <source>
        <strain evidence="10">CCMP2877</strain>
    </source>
</reference>
<dbReference type="PROSITE" id="PS00107">
    <property type="entry name" value="PROTEIN_KINASE_ATP"/>
    <property type="match status" value="1"/>
</dbReference>
<dbReference type="CDD" id="cd05123">
    <property type="entry name" value="STKc_AGC"/>
    <property type="match status" value="1"/>
</dbReference>
<dbReference type="InterPro" id="IPR036305">
    <property type="entry name" value="RGS_sf"/>
</dbReference>
<keyword evidence="1" id="KW-0723">Serine/threonine-protein kinase</keyword>
<evidence type="ECO:0000256" key="4">
    <source>
        <dbReference type="ARBA" id="ARBA00022777"/>
    </source>
</evidence>
<sequence length="644" mass="70998">MDATLRCVSEDIENVTNSDEGGTEEWSLPDEGAALAYVAEQEEVDEQAFSMNRILGEPLGLYLFDKYCREETPSASPAVGFLVDCEKLLRSNSHAERSEMFLHIGQTYLTQNEAAMGPLDLAPLRAGTFAISPVQQDEAEVRYLCKVGLKDPPFAPPKLGRGATLRRMQTSGRGLSDFEQRPSNTKGKRSQIAPMLTMRVKAMIPLRGSVLEGLQRLGARHPDEVWKAEDDDDRLETLLGAKAVIVEALQRGCYDKFRASRHFAQLAQFLMMQKGAVRYEDFDVLRIIGRGGFGSVHACKRKTTGHMYALKGMSKKRIAQQGLQICANEKAALMAIHSPFVVSLAYSFTTEDDVFLVLDLATGGDLALLLSKREGGVLPCAEVKYYAFRMALGLQHIHAAGFVYRNCKPENVLVDSEGRTRISDFGLAVQVTDDLHGEAGTCGYMAPEMMQTDAAGHHLRYNAAVDWFGFGCTVFELLCGTSPFRTQPALELGVRKATQEMQVSYPAHTTRDFGFEFKNFSNRLLAKLPAERLGAHGADEVLAHEWFESLDRSAVRADRAPPPYVPSDVHVNAESQAEFEEISGDVAGTDSPVFQKWAWTNPMAFQGEVIGWIEDYLAAGPETEEQLAGTPAAERERNGSCVVS</sequence>
<evidence type="ECO:0000256" key="2">
    <source>
        <dbReference type="ARBA" id="ARBA00022679"/>
    </source>
</evidence>
<dbReference type="Gene3D" id="3.30.200.20">
    <property type="entry name" value="Phosphorylase Kinase, domain 1"/>
    <property type="match status" value="1"/>
</dbReference>
<dbReference type="PANTHER" id="PTHR24355">
    <property type="entry name" value="G PROTEIN-COUPLED RECEPTOR KINASE/RIBOSOMAL PROTEIN S6 KINASE"/>
    <property type="match status" value="1"/>
</dbReference>
<dbReference type="InterPro" id="IPR016137">
    <property type="entry name" value="RGS"/>
</dbReference>
<evidence type="ECO:0000256" key="5">
    <source>
        <dbReference type="ARBA" id="ARBA00022840"/>
    </source>
</evidence>